<keyword evidence="3" id="KW-0808">Transferase</keyword>
<reference evidence="3 4" key="1">
    <citation type="submission" date="2016-10" db="EMBL/GenBank/DDBJ databases">
        <authorList>
            <person name="de Groot N.N."/>
        </authorList>
    </citation>
    <scope>NUCLEOTIDE SEQUENCE [LARGE SCALE GENOMIC DNA]</scope>
    <source>
        <strain evidence="3 4">DSM 29340</strain>
    </source>
</reference>
<feature type="region of interest" description="Disordered" evidence="1">
    <location>
        <begin position="244"/>
        <end position="263"/>
    </location>
</feature>
<keyword evidence="4" id="KW-1185">Reference proteome</keyword>
<dbReference type="Gene3D" id="3.40.50.150">
    <property type="entry name" value="Vaccinia Virus protein VP39"/>
    <property type="match status" value="1"/>
</dbReference>
<accession>A0A1H7DE99</accession>
<organism evidence="3 4">
    <name type="scientific">Cribrihabitans marinus</name>
    <dbReference type="NCBI Taxonomy" id="1227549"/>
    <lineage>
        <taxon>Bacteria</taxon>
        <taxon>Pseudomonadati</taxon>
        <taxon>Pseudomonadota</taxon>
        <taxon>Alphaproteobacteria</taxon>
        <taxon>Rhodobacterales</taxon>
        <taxon>Paracoccaceae</taxon>
        <taxon>Cribrihabitans</taxon>
    </lineage>
</organism>
<dbReference type="STRING" id="1227549.SAMN05444007_11134"/>
<sequence length="573" mass="65139">MFGVRDDLLKLPGIRRKLRGESRIVPEEGFPRMGPDHYFTLLERMHRELKPKTYFEIGTESGASLHLSQCTSYAVDPTFRLAADVTGTKPELYLFQGTSDEFFESDMLRRMDPSFDLAFLDGMHLFEFLLRDFMNSEKRMTPTGCIAMHDCVPMSMAAADRDWDKTVTRQWVGDVWKVVLILRKYRPDLYMEVVNVAPSGLVVVRNLDPTNSILDTEYDRIVRDWSKLSLADYGLPRLLDDLDIQPNDTNDGQHGEPVPARRKTQKARSIAIKTAVKSRRQRRYWGDWHFALSFSEALERQGINSHVQCLPEWEESSVEADLDLFILGAPSMPAPSGRPRVLWLIYPGKTEGDVARIMREAASSDLVLVASESFATKLRGLGLNAEVLHQAFDPNKMFPDPSRRREGFHFVGSNYSRGDRMRPIAEMAVEAGHYPNVYGPRWAATPLGEKLVADYVPNDELGDLYRGAEAILCDHLPSMRENGFISNRIFDALACGTPVICDDVDALLPEFRPFVYCCRTAKEFSDAVDAIRNEGEEKRRSRFEHAQDMVLKHSFVARAKAMTDILTALLEKK</sequence>
<protein>
    <submittedName>
        <fullName evidence="3">Glycosyl transferases group 1</fullName>
    </submittedName>
</protein>
<dbReference type="SUPFAM" id="SSF53335">
    <property type="entry name" value="S-adenosyl-L-methionine-dependent methyltransferases"/>
    <property type="match status" value="1"/>
</dbReference>
<evidence type="ECO:0000256" key="1">
    <source>
        <dbReference type="SAM" id="MobiDB-lite"/>
    </source>
</evidence>
<proteinExistence type="predicted"/>
<feature type="domain" description="Spore protein YkvP/CgeB glycosyl transferase-like" evidence="2">
    <location>
        <begin position="436"/>
        <end position="562"/>
    </location>
</feature>
<dbReference type="Pfam" id="PF13524">
    <property type="entry name" value="Glyco_trans_1_2"/>
    <property type="match status" value="1"/>
</dbReference>
<dbReference type="Pfam" id="PF13578">
    <property type="entry name" value="Methyltransf_24"/>
    <property type="match status" value="1"/>
</dbReference>
<dbReference type="Proteomes" id="UP000199379">
    <property type="component" value="Unassembled WGS sequence"/>
</dbReference>
<evidence type="ECO:0000313" key="3">
    <source>
        <dbReference type="EMBL" id="SEK00131.1"/>
    </source>
</evidence>
<dbReference type="InterPro" id="IPR029063">
    <property type="entry name" value="SAM-dependent_MTases_sf"/>
</dbReference>
<dbReference type="InterPro" id="IPR055259">
    <property type="entry name" value="YkvP/CgeB_Glyco_trans-like"/>
</dbReference>
<evidence type="ECO:0000313" key="4">
    <source>
        <dbReference type="Proteomes" id="UP000199379"/>
    </source>
</evidence>
<dbReference type="SUPFAM" id="SSF53756">
    <property type="entry name" value="UDP-Glycosyltransferase/glycogen phosphorylase"/>
    <property type="match status" value="1"/>
</dbReference>
<dbReference type="AlphaFoldDB" id="A0A1H7DE99"/>
<dbReference type="GO" id="GO:0016740">
    <property type="term" value="F:transferase activity"/>
    <property type="evidence" value="ECO:0007669"/>
    <property type="project" value="UniProtKB-KW"/>
</dbReference>
<name>A0A1H7DE99_9RHOB</name>
<dbReference type="Gene3D" id="3.40.50.2000">
    <property type="entry name" value="Glycogen Phosphorylase B"/>
    <property type="match status" value="1"/>
</dbReference>
<gene>
    <name evidence="3" type="ORF">SAMN05444007_11134</name>
</gene>
<dbReference type="EMBL" id="FNYD01000011">
    <property type="protein sequence ID" value="SEK00131.1"/>
    <property type="molecule type" value="Genomic_DNA"/>
</dbReference>
<evidence type="ECO:0000259" key="2">
    <source>
        <dbReference type="Pfam" id="PF13524"/>
    </source>
</evidence>